<protein>
    <recommendedName>
        <fullName evidence="5">HSF-type DNA-binding domain-containing protein</fullName>
    </recommendedName>
</protein>
<evidence type="ECO:0000256" key="1">
    <source>
        <dbReference type="ARBA" id="ARBA00004123"/>
    </source>
</evidence>
<keyword evidence="7" id="KW-1185">Reference proteome</keyword>
<dbReference type="AlphaFoldDB" id="A0ABD3FUE2"/>
<proteinExistence type="inferred from homology"/>
<keyword evidence="2" id="KW-0238">DNA-binding</keyword>
<organism evidence="6 7">
    <name type="scientific">Phytophthora oleae</name>
    <dbReference type="NCBI Taxonomy" id="2107226"/>
    <lineage>
        <taxon>Eukaryota</taxon>
        <taxon>Sar</taxon>
        <taxon>Stramenopiles</taxon>
        <taxon>Oomycota</taxon>
        <taxon>Peronosporomycetes</taxon>
        <taxon>Peronosporales</taxon>
        <taxon>Peronosporaceae</taxon>
        <taxon>Phytophthora</taxon>
    </lineage>
</organism>
<sequence length="328" mass="37369">MMHRMRMPPMQQLSSHSERNVVGVVVPTTASKVSTLRAMRVPKFLRSLYDILHYEDQSILTWSKDGAYFQIFDTKRLEIVVLPKYFKHGKFASFQRQLNNFGFRKWTKTQSSVCTFSHHHLVRCHPQQLADFISRRPPANGVRSAVEATSTTKRKRTFTELMRSSDTGTSTAPTKTIKRENESYNRASQLTERNNLAIATNPPLAKSAPRWVTDPVGFLKASEETNGTPTSTSSEQAFNFSVEELHDLILPVAPMSERRDSRSMEKMLELRMLNECLDFGTTGSLYAASNPAGSELFPSLPYSWDTDSFFAPVSRTHTEQDRGPWRLH</sequence>
<dbReference type="FunFam" id="1.10.10.10:FF:000286">
    <property type="entry name" value="Heat shock transcription factor"/>
    <property type="match status" value="1"/>
</dbReference>
<dbReference type="SUPFAM" id="SSF46785">
    <property type="entry name" value="Winged helix' DNA-binding domain"/>
    <property type="match status" value="1"/>
</dbReference>
<dbReference type="InterPro" id="IPR036390">
    <property type="entry name" value="WH_DNA-bd_sf"/>
</dbReference>
<dbReference type="Gene3D" id="1.10.10.10">
    <property type="entry name" value="Winged helix-like DNA-binding domain superfamily/Winged helix DNA-binding domain"/>
    <property type="match status" value="1"/>
</dbReference>
<evidence type="ECO:0000256" key="2">
    <source>
        <dbReference type="ARBA" id="ARBA00023125"/>
    </source>
</evidence>
<feature type="domain" description="HSF-type DNA-binding" evidence="5">
    <location>
        <begin position="40"/>
        <end position="136"/>
    </location>
</feature>
<dbReference type="InterPro" id="IPR000232">
    <property type="entry name" value="HSF_DNA-bd"/>
</dbReference>
<evidence type="ECO:0000313" key="7">
    <source>
        <dbReference type="Proteomes" id="UP001632037"/>
    </source>
</evidence>
<name>A0ABD3FUE2_9STRA</name>
<dbReference type="GO" id="GO:0003677">
    <property type="term" value="F:DNA binding"/>
    <property type="evidence" value="ECO:0007669"/>
    <property type="project" value="UniProtKB-KW"/>
</dbReference>
<keyword evidence="3" id="KW-0539">Nucleus</keyword>
<dbReference type="PANTHER" id="PTHR10015">
    <property type="entry name" value="HEAT SHOCK TRANSCRIPTION FACTOR"/>
    <property type="match status" value="1"/>
</dbReference>
<comment type="caution">
    <text evidence="6">The sequence shown here is derived from an EMBL/GenBank/DDBJ whole genome shotgun (WGS) entry which is preliminary data.</text>
</comment>
<dbReference type="SMART" id="SM00415">
    <property type="entry name" value="HSF"/>
    <property type="match status" value="1"/>
</dbReference>
<reference evidence="6 7" key="1">
    <citation type="submission" date="2024-09" db="EMBL/GenBank/DDBJ databases">
        <title>Genome sequencing and assembly of Phytophthora oleae, isolate VK10A, causative agent of rot of olive drupes.</title>
        <authorList>
            <person name="Conti Taguali S."/>
            <person name="Riolo M."/>
            <person name="La Spada F."/>
            <person name="Cacciola S.O."/>
            <person name="Dionisio G."/>
        </authorList>
    </citation>
    <scope>NUCLEOTIDE SEQUENCE [LARGE SCALE GENOMIC DNA]</scope>
    <source>
        <strain evidence="6 7">VK10A</strain>
    </source>
</reference>
<dbReference type="PRINTS" id="PR00056">
    <property type="entry name" value="HSFDOMAIN"/>
</dbReference>
<evidence type="ECO:0000259" key="5">
    <source>
        <dbReference type="SMART" id="SM00415"/>
    </source>
</evidence>
<dbReference type="PANTHER" id="PTHR10015:SF427">
    <property type="entry name" value="HEAT SHOCK FACTOR PROTEIN"/>
    <property type="match status" value="1"/>
</dbReference>
<accession>A0ABD3FUE2</accession>
<dbReference type="Proteomes" id="UP001632037">
    <property type="component" value="Unassembled WGS sequence"/>
</dbReference>
<dbReference type="EMBL" id="JBIMZQ010000008">
    <property type="protein sequence ID" value="KAL3670056.1"/>
    <property type="molecule type" value="Genomic_DNA"/>
</dbReference>
<gene>
    <name evidence="6" type="ORF">V7S43_005426</name>
</gene>
<dbReference type="InterPro" id="IPR036388">
    <property type="entry name" value="WH-like_DNA-bd_sf"/>
</dbReference>
<dbReference type="GO" id="GO:0005634">
    <property type="term" value="C:nucleus"/>
    <property type="evidence" value="ECO:0007669"/>
    <property type="project" value="UniProtKB-SubCell"/>
</dbReference>
<dbReference type="Pfam" id="PF00447">
    <property type="entry name" value="HSF_DNA-bind"/>
    <property type="match status" value="1"/>
</dbReference>
<comment type="subcellular location">
    <subcellularLocation>
        <location evidence="1">Nucleus</location>
    </subcellularLocation>
</comment>
<evidence type="ECO:0000256" key="3">
    <source>
        <dbReference type="ARBA" id="ARBA00023242"/>
    </source>
</evidence>
<evidence type="ECO:0000313" key="6">
    <source>
        <dbReference type="EMBL" id="KAL3670056.1"/>
    </source>
</evidence>
<evidence type="ECO:0000256" key="4">
    <source>
        <dbReference type="RuleBase" id="RU004020"/>
    </source>
</evidence>
<comment type="similarity">
    <text evidence="4">Belongs to the HSF family.</text>
</comment>